<organism evidence="2 3">
    <name type="scientific">Dekkera bruxellensis</name>
    <name type="common">Brettanomyces custersii</name>
    <dbReference type="NCBI Taxonomy" id="5007"/>
    <lineage>
        <taxon>Eukaryota</taxon>
        <taxon>Fungi</taxon>
        <taxon>Dikarya</taxon>
        <taxon>Ascomycota</taxon>
        <taxon>Saccharomycotina</taxon>
        <taxon>Pichiomycetes</taxon>
        <taxon>Pichiales</taxon>
        <taxon>Pichiaceae</taxon>
        <taxon>Brettanomyces</taxon>
    </lineage>
</organism>
<feature type="region of interest" description="Disordered" evidence="1">
    <location>
        <begin position="195"/>
        <end position="216"/>
    </location>
</feature>
<gene>
    <name evidence="2" type="ORF">DEBR0S4_03158G</name>
</gene>
<dbReference type="Gene3D" id="1.25.40.10">
    <property type="entry name" value="Tetratricopeptide repeat domain"/>
    <property type="match status" value="1"/>
</dbReference>
<keyword evidence="3" id="KW-1185">Reference proteome</keyword>
<reference evidence="2 3" key="1">
    <citation type="submission" date="2019-07" db="EMBL/GenBank/DDBJ databases">
        <authorList>
            <person name="Friedrich A."/>
            <person name="Schacherer J."/>
        </authorList>
    </citation>
    <scope>NUCLEOTIDE SEQUENCE [LARGE SCALE GENOMIC DNA]</scope>
</reference>
<feature type="compositionally biased region" description="Polar residues" evidence="1">
    <location>
        <begin position="1"/>
        <end position="14"/>
    </location>
</feature>
<protein>
    <submittedName>
        <fullName evidence="2">DEBR0S4_03158g1_1</fullName>
    </submittedName>
</protein>
<proteinExistence type="predicted"/>
<name>A0A7D9CYG1_DEKBR</name>
<dbReference type="AlphaFoldDB" id="A0A7D9CYG1"/>
<accession>A0A7D9CYG1</accession>
<dbReference type="Proteomes" id="UP000478008">
    <property type="component" value="Unassembled WGS sequence"/>
</dbReference>
<sequence length="506" mass="57165">MPNKTGELSVTEEPSQTDKEPETADQCFNKGTEEEESGDRWITSDLSKALRFYQRAFDLYQKTLKMNPKNLDALYNASRLLFSVYTEYIKNEAVNLADLTNCEEALSGNDNSVIQPLEKITSVFQHAVDFVGSHKTDSLPWDLYYNAAICYFEYAEDMTSGGYETDAHYDEAIGAMVSSEQLLTAVLKFQMQSLQDTDSGDQKNKEEEEDDDDDDKIVPTTALETCIDGYRLVTTLYEDACTKKRDQDVEKASQNFISDIDAAASELINAFSANGRLEADQINELRLAKAAFSSSRCTDVLACDNVWKQSQIEDRPDKLLIQAGSYRTLLDKYDEANVEISDDQKWTVLTYMDRLYKQAYRILKAELDEYKLRKKKDHGDDSSNIISQICTIFIEEADIALERSNLTSCDIALKSQSVLVKNFHALLKNAVIYSKKSGGLRESIVGKLMREKRRREALIRMCIADGKTSVAELNSIIGFKHWPQEVQDLAEVAQYSEGAAHIVAQL</sequence>
<evidence type="ECO:0000313" key="3">
    <source>
        <dbReference type="Proteomes" id="UP000478008"/>
    </source>
</evidence>
<dbReference type="InterPro" id="IPR011990">
    <property type="entry name" value="TPR-like_helical_dom_sf"/>
</dbReference>
<evidence type="ECO:0000313" key="2">
    <source>
        <dbReference type="EMBL" id="VUG18818.1"/>
    </source>
</evidence>
<dbReference type="EMBL" id="CABFWN010000004">
    <property type="protein sequence ID" value="VUG18818.1"/>
    <property type="molecule type" value="Genomic_DNA"/>
</dbReference>
<feature type="region of interest" description="Disordered" evidence="1">
    <location>
        <begin position="1"/>
        <end position="40"/>
    </location>
</feature>
<evidence type="ECO:0000256" key="1">
    <source>
        <dbReference type="SAM" id="MobiDB-lite"/>
    </source>
</evidence>